<reference evidence="2" key="1">
    <citation type="journal article" date="2024" name="Antonie Van Leeuwenhoek">
        <title>Bradyrhizobium ontarionense sp. nov., a novel bacterial symbiont isolated from Aeschynomene indica (Indian jointvetch), harbours photosynthesis, nitrogen fixation and nitrous oxide (N2O) reductase genes.</title>
        <authorList>
            <person name="Bromfield E.S.P."/>
            <person name="Cloutier S."/>
        </authorList>
    </citation>
    <scope>NUCLEOTIDE SEQUENCE</scope>
    <source>
        <strain evidence="2">A19</strain>
    </source>
</reference>
<sequence>MTSDVLRPLGGFDPAKLAMVGFALRDFVDRGELAGIVVLTSRGGEIVQSEAIGWSDLETTTPMRSDTLFRIASMTKPITSVAALMLVEQGRMTLEDPISRWIPELAEVSVLRDAAGPLDDTVPALRAITIEDLLTHRSGLAYAFFSEGLLKGAYEAALGDPAMNRSTPDAWLAALGTLPLAYQPGERFHYGHSTDVLGFLIGRVEDKPFRQVLQERIFTPLGMTDTDFWLPHDKRSRLASLYRYDEAAGRLAKVQPEMYDAPPAYTPGGGGLISSAPDYHRFARMLLEEGILDGVRLLRPETVRLMRTNRLTDEQRRVPFAGMPLWQKSGFGLGLSIAEDPVDNPYACGAPGSITWPGIFGTWWQADPVNDVIMIYLIQHQVPVSAGSGATIATGRGAAGRRALPMYQAGTYAALRHRAACAEGEA</sequence>
<dbReference type="SUPFAM" id="SSF56601">
    <property type="entry name" value="beta-lactamase/transpeptidase-like"/>
    <property type="match status" value="1"/>
</dbReference>
<keyword evidence="3" id="KW-1185">Reference proteome</keyword>
<dbReference type="Proteomes" id="UP001431010">
    <property type="component" value="Chromosome"/>
</dbReference>
<name>A0ABY3R8K0_9BRAD</name>
<dbReference type="InterPro" id="IPR012338">
    <property type="entry name" value="Beta-lactam/transpept-like"/>
</dbReference>
<dbReference type="EMBL" id="CP088156">
    <property type="protein sequence ID" value="UFZ03146.1"/>
    <property type="molecule type" value="Genomic_DNA"/>
</dbReference>
<evidence type="ECO:0000259" key="1">
    <source>
        <dbReference type="Pfam" id="PF00144"/>
    </source>
</evidence>
<dbReference type="Gene3D" id="3.40.710.10">
    <property type="entry name" value="DD-peptidase/beta-lactamase superfamily"/>
    <property type="match status" value="1"/>
</dbReference>
<dbReference type="PANTHER" id="PTHR43283:SF3">
    <property type="entry name" value="BETA-LACTAMASE FAMILY PROTEIN (AFU_ORTHOLOGUE AFUA_5G07500)"/>
    <property type="match status" value="1"/>
</dbReference>
<protein>
    <submittedName>
        <fullName evidence="2">Beta-lactamase family protein</fullName>
    </submittedName>
</protein>
<dbReference type="InterPro" id="IPR001466">
    <property type="entry name" value="Beta-lactam-related"/>
</dbReference>
<evidence type="ECO:0000313" key="3">
    <source>
        <dbReference type="Proteomes" id="UP001431010"/>
    </source>
</evidence>
<gene>
    <name evidence="2" type="ORF">LQG66_28485</name>
</gene>
<dbReference type="InterPro" id="IPR050789">
    <property type="entry name" value="Diverse_Enzym_Activities"/>
</dbReference>
<accession>A0ABY3R8K0</accession>
<feature type="domain" description="Beta-lactamase-related" evidence="1">
    <location>
        <begin position="24"/>
        <end position="385"/>
    </location>
</feature>
<proteinExistence type="predicted"/>
<organism evidence="2 3">
    <name type="scientific">Bradyrhizobium ontarionense</name>
    <dbReference type="NCBI Taxonomy" id="2898149"/>
    <lineage>
        <taxon>Bacteria</taxon>
        <taxon>Pseudomonadati</taxon>
        <taxon>Pseudomonadota</taxon>
        <taxon>Alphaproteobacteria</taxon>
        <taxon>Hyphomicrobiales</taxon>
        <taxon>Nitrobacteraceae</taxon>
        <taxon>Bradyrhizobium</taxon>
    </lineage>
</organism>
<evidence type="ECO:0000313" key="2">
    <source>
        <dbReference type="EMBL" id="UFZ03146.1"/>
    </source>
</evidence>
<dbReference type="RefSeq" id="WP_231319170.1">
    <property type="nucleotide sequence ID" value="NZ_CP088156.1"/>
</dbReference>
<dbReference type="Pfam" id="PF00144">
    <property type="entry name" value="Beta-lactamase"/>
    <property type="match status" value="1"/>
</dbReference>
<dbReference type="PANTHER" id="PTHR43283">
    <property type="entry name" value="BETA-LACTAMASE-RELATED"/>
    <property type="match status" value="1"/>
</dbReference>